<dbReference type="PANTHER" id="PTHR33371:SF15">
    <property type="entry name" value="LIPOPROTEIN LPRN"/>
    <property type="match status" value="1"/>
</dbReference>
<dbReference type="STRING" id="37916.MCHLDSM_01548"/>
<dbReference type="InterPro" id="IPR003399">
    <property type="entry name" value="Mce/MlaD"/>
</dbReference>
<dbReference type="Pfam" id="PF11887">
    <property type="entry name" value="Mce4_CUP1"/>
    <property type="match status" value="1"/>
</dbReference>
<feature type="region of interest" description="Disordered" evidence="1">
    <location>
        <begin position="374"/>
        <end position="393"/>
    </location>
</feature>
<accession>A0A0J6WH92</accession>
<proteinExistence type="predicted"/>
<name>A0A0J6WH92_9MYCO</name>
<sequence>MSRVREEQQVGMSRRFSKIARRASALAVVAVVLTSCGNWKGIANVPLPGGPGTGGDAMTIYVQMPDTLALNVNSRVRVADVFVGTVRAIELKNWVATLTLGIQPGIELPSNALARIGQTSLLGSQHVELEAPPDPSPQQLRDGDTIPLENASAFPTTERVLASIATILTGGGIPNLEVIQTEVNNLLTGRAEQIRDFLGRLDVFTDELNQQRQDLTRAIDSTNRLLNIVVNRNDTLDRVLTEFPPLIEHFAETRDLFADAVVALGRISTSADETLSAANADLRANLNNLQRPLKQLAKASPYLTGALKLLLTVPFNIDTVPNLIRGDYVNVSATIDLTLSMVDNAILTGTGLSGSLRALEQAWGRDPATMIPDVRFTPNPHDAPNGPLVERGE</sequence>
<evidence type="ECO:0000313" key="5">
    <source>
        <dbReference type="Proteomes" id="UP000036513"/>
    </source>
</evidence>
<dbReference type="InterPro" id="IPR024516">
    <property type="entry name" value="Mce_C"/>
</dbReference>
<dbReference type="NCBIfam" id="TIGR00996">
    <property type="entry name" value="Mtu_fam_mce"/>
    <property type="match status" value="1"/>
</dbReference>
<dbReference type="Pfam" id="PF02470">
    <property type="entry name" value="MlaD"/>
    <property type="match status" value="1"/>
</dbReference>
<feature type="domain" description="Mce/MlaD" evidence="2">
    <location>
        <begin position="59"/>
        <end position="131"/>
    </location>
</feature>
<dbReference type="EMBL" id="JYNL01000014">
    <property type="protein sequence ID" value="KMO81087.1"/>
    <property type="molecule type" value="Genomic_DNA"/>
</dbReference>
<dbReference type="Proteomes" id="UP000036513">
    <property type="component" value="Unassembled WGS sequence"/>
</dbReference>
<evidence type="ECO:0000259" key="3">
    <source>
        <dbReference type="Pfam" id="PF11887"/>
    </source>
</evidence>
<dbReference type="SMR" id="A0A0J6WH92"/>
<dbReference type="PANTHER" id="PTHR33371">
    <property type="entry name" value="INTERMEMBRANE PHOSPHOLIPID TRANSPORT SYSTEM BINDING PROTEIN MLAD-RELATED"/>
    <property type="match status" value="1"/>
</dbReference>
<dbReference type="GO" id="GO:0005576">
    <property type="term" value="C:extracellular region"/>
    <property type="evidence" value="ECO:0007669"/>
    <property type="project" value="TreeGrafter"/>
</dbReference>
<dbReference type="InterPro" id="IPR005693">
    <property type="entry name" value="Mce"/>
</dbReference>
<organism evidence="4 5">
    <name type="scientific">Mycolicibacterium chlorophenolicum</name>
    <dbReference type="NCBI Taxonomy" id="37916"/>
    <lineage>
        <taxon>Bacteria</taxon>
        <taxon>Bacillati</taxon>
        <taxon>Actinomycetota</taxon>
        <taxon>Actinomycetes</taxon>
        <taxon>Mycobacteriales</taxon>
        <taxon>Mycobacteriaceae</taxon>
        <taxon>Mycolicibacterium</taxon>
    </lineage>
</organism>
<keyword evidence="5" id="KW-1185">Reference proteome</keyword>
<gene>
    <name evidence="4" type="ORF">MCHLDSM_01548</name>
</gene>
<feature type="domain" description="Mammalian cell entry C-terminal" evidence="3">
    <location>
        <begin position="136"/>
        <end position="310"/>
    </location>
</feature>
<dbReference type="InterPro" id="IPR052336">
    <property type="entry name" value="MlaD_Phospholipid_Transporter"/>
</dbReference>
<dbReference type="PATRIC" id="fig|37916.4.peg.1443"/>
<protein>
    <submittedName>
        <fullName evidence="4">Mce related protein</fullName>
    </submittedName>
</protein>
<dbReference type="AlphaFoldDB" id="A0A0J6WH92"/>
<evidence type="ECO:0000313" key="4">
    <source>
        <dbReference type="EMBL" id="KMO81087.1"/>
    </source>
</evidence>
<reference evidence="4 5" key="1">
    <citation type="journal article" date="2015" name="Genome Biol. Evol.">
        <title>Characterization of Three Mycobacterium spp. with Potential Use in Bioremediation by Genome Sequencing and Comparative Genomics.</title>
        <authorList>
            <person name="Das S."/>
            <person name="Pettersson B.M."/>
            <person name="Behra P.R."/>
            <person name="Ramesh M."/>
            <person name="Dasgupta S."/>
            <person name="Bhattacharya A."/>
            <person name="Kirsebom L.A."/>
        </authorList>
    </citation>
    <scope>NUCLEOTIDE SEQUENCE [LARGE SCALE GENOMIC DNA]</scope>
    <source>
        <strain evidence="4 5">DSM 43826</strain>
    </source>
</reference>
<evidence type="ECO:0000259" key="2">
    <source>
        <dbReference type="Pfam" id="PF02470"/>
    </source>
</evidence>
<comment type="caution">
    <text evidence="4">The sequence shown here is derived from an EMBL/GenBank/DDBJ whole genome shotgun (WGS) entry which is preliminary data.</text>
</comment>
<evidence type="ECO:0000256" key="1">
    <source>
        <dbReference type="SAM" id="MobiDB-lite"/>
    </source>
</evidence>